<dbReference type="GO" id="GO:0003677">
    <property type="term" value="F:DNA binding"/>
    <property type="evidence" value="ECO:0007669"/>
    <property type="project" value="UniProtKB-KW"/>
</dbReference>
<dbReference type="InterPro" id="IPR038109">
    <property type="entry name" value="DNA_bind_recomb_sf"/>
</dbReference>
<gene>
    <name evidence="9" type="ORF">GN330_00055</name>
</gene>
<dbReference type="EMBL" id="WPHG01000001">
    <property type="protein sequence ID" value="MVA95646.1"/>
    <property type="molecule type" value="Genomic_DNA"/>
</dbReference>
<dbReference type="PROSITE" id="PS51736">
    <property type="entry name" value="RECOMBINASES_3"/>
    <property type="match status" value="1"/>
</dbReference>
<evidence type="ECO:0000256" key="5">
    <source>
        <dbReference type="PROSITE-ProRule" id="PRU10137"/>
    </source>
</evidence>
<dbReference type="PANTHER" id="PTHR30461">
    <property type="entry name" value="DNA-INVERTASE FROM LAMBDOID PROPHAGE"/>
    <property type="match status" value="1"/>
</dbReference>
<evidence type="ECO:0000259" key="7">
    <source>
        <dbReference type="PROSITE" id="PS51736"/>
    </source>
</evidence>
<evidence type="ECO:0000256" key="6">
    <source>
        <dbReference type="SAM" id="Coils"/>
    </source>
</evidence>
<feature type="domain" description="Recombinase" evidence="8">
    <location>
        <begin position="154"/>
        <end position="263"/>
    </location>
</feature>
<evidence type="ECO:0000259" key="8">
    <source>
        <dbReference type="PROSITE" id="PS51737"/>
    </source>
</evidence>
<dbReference type="GO" id="GO:0015074">
    <property type="term" value="P:DNA integration"/>
    <property type="evidence" value="ECO:0007669"/>
    <property type="project" value="UniProtKB-KW"/>
</dbReference>
<dbReference type="SMART" id="SM00857">
    <property type="entry name" value="Resolvase"/>
    <property type="match status" value="1"/>
</dbReference>
<dbReference type="InterPro" id="IPR025827">
    <property type="entry name" value="Zn_ribbon_recom_dom"/>
</dbReference>
<evidence type="ECO:0000256" key="4">
    <source>
        <dbReference type="PIRSR" id="PIRSR606118-50"/>
    </source>
</evidence>
<name>A0A844Q6H0_9HYPH</name>
<keyword evidence="10" id="KW-1185">Reference proteome</keyword>
<proteinExistence type="predicted"/>
<dbReference type="GO" id="GO:0000150">
    <property type="term" value="F:DNA strand exchange activity"/>
    <property type="evidence" value="ECO:0007669"/>
    <property type="project" value="InterPro"/>
</dbReference>
<reference evidence="9 10" key="1">
    <citation type="submission" date="2019-12" db="EMBL/GenBank/DDBJ databases">
        <title>Nitratireductor arenosus sp. nov., Isolated from sea sand, Jeju island, South Korea.</title>
        <authorList>
            <person name="Kim W."/>
        </authorList>
    </citation>
    <scope>NUCLEOTIDE SEQUENCE [LARGE SCALE GENOMIC DNA]</scope>
    <source>
        <strain evidence="9 10">CAU 1489</strain>
    </source>
</reference>
<dbReference type="CDD" id="cd00338">
    <property type="entry name" value="Ser_Recombinase"/>
    <property type="match status" value="1"/>
</dbReference>
<dbReference type="RefSeq" id="WP_156710545.1">
    <property type="nucleotide sequence ID" value="NZ_WPHG01000001.1"/>
</dbReference>
<keyword evidence="2" id="KW-0238">DNA-binding</keyword>
<dbReference type="Pfam" id="PF13408">
    <property type="entry name" value="Zn_ribbon_recom"/>
    <property type="match status" value="1"/>
</dbReference>
<evidence type="ECO:0000256" key="2">
    <source>
        <dbReference type="ARBA" id="ARBA00023125"/>
    </source>
</evidence>
<keyword evidence="6" id="KW-0175">Coiled coil</keyword>
<sequence>MKSCFGYVRVSTQKQGEGVSLEAQKDTILRFAAGNEIEITAWFEERQTAAKSGRPVFATMLRGLRRRKADGVVMHKIDRSARNFADWAKIGELADAGIDVHFATESLDFRSRGGRLSADIQAVIAADYIRNLRDETIKGINGRLKQGLYPFWAPIGYCNNGGGKPKTPDPNKAQHVRRLFELYASGQHSIHSLRKEMERLGLRNSRGKPVSKTGIETILNNPFYCGLIRIKRTGAVYEGVHEPLISPALFDRVQEIKANKSGKKVTRHNHTYRGLFRCGNCAGAMIAERQKGHVYYRCHESSCPTRCVREEAIEEEVRQVLSRIRLSDEHIRFLTEEIEAWCAKNDGNDHEKAIALQLSDLKGRLERLTDALIDRLIEKEVFDRRNQALLIEKAKLEEAAREIADKRHDPGQVRQFLELIKNLAVTYLFAEPAEKREIVEIATSNRRVSLKDVYLEPANWLATAEQAIVVLCGAPDRATSRSGHDVRNEQLSRLAECARSVDELGGLSEANASKDDYAGHSVLSRFGEHEP</sequence>
<dbReference type="SUPFAM" id="SSF53041">
    <property type="entry name" value="Resolvase-like"/>
    <property type="match status" value="1"/>
</dbReference>
<dbReference type="InterPro" id="IPR006118">
    <property type="entry name" value="Recombinase_CS"/>
</dbReference>
<feature type="active site" description="O-(5'-phospho-DNA)-serine intermediate" evidence="4 5">
    <location>
        <position position="11"/>
    </location>
</feature>
<evidence type="ECO:0000256" key="3">
    <source>
        <dbReference type="ARBA" id="ARBA00023172"/>
    </source>
</evidence>
<dbReference type="Proteomes" id="UP000463224">
    <property type="component" value="Unassembled WGS sequence"/>
</dbReference>
<evidence type="ECO:0000313" key="10">
    <source>
        <dbReference type="Proteomes" id="UP000463224"/>
    </source>
</evidence>
<dbReference type="InterPro" id="IPR011109">
    <property type="entry name" value="DNA_bind_recombinase_dom"/>
</dbReference>
<organism evidence="9 10">
    <name type="scientific">Nitratireductor arenosus</name>
    <dbReference type="NCBI Taxonomy" id="2682096"/>
    <lineage>
        <taxon>Bacteria</taxon>
        <taxon>Pseudomonadati</taxon>
        <taxon>Pseudomonadota</taxon>
        <taxon>Alphaproteobacteria</taxon>
        <taxon>Hyphomicrobiales</taxon>
        <taxon>Phyllobacteriaceae</taxon>
        <taxon>Nitratireductor</taxon>
    </lineage>
</organism>
<dbReference type="Pfam" id="PF07508">
    <property type="entry name" value="Recombinase"/>
    <property type="match status" value="1"/>
</dbReference>
<dbReference type="PANTHER" id="PTHR30461:SF23">
    <property type="entry name" value="DNA RECOMBINASE-RELATED"/>
    <property type="match status" value="1"/>
</dbReference>
<keyword evidence="1" id="KW-0229">DNA integration</keyword>
<evidence type="ECO:0000313" key="9">
    <source>
        <dbReference type="EMBL" id="MVA95646.1"/>
    </source>
</evidence>
<keyword evidence="3" id="KW-0233">DNA recombination</keyword>
<evidence type="ECO:0000256" key="1">
    <source>
        <dbReference type="ARBA" id="ARBA00022908"/>
    </source>
</evidence>
<dbReference type="Pfam" id="PF00239">
    <property type="entry name" value="Resolvase"/>
    <property type="match status" value="1"/>
</dbReference>
<dbReference type="InterPro" id="IPR050639">
    <property type="entry name" value="SSR_resolvase"/>
</dbReference>
<dbReference type="Gene3D" id="3.90.1750.20">
    <property type="entry name" value="Putative Large Serine Recombinase, Chain B, Domain 2"/>
    <property type="match status" value="1"/>
</dbReference>
<dbReference type="Gene3D" id="3.40.50.1390">
    <property type="entry name" value="Resolvase, N-terminal catalytic domain"/>
    <property type="match status" value="1"/>
</dbReference>
<comment type="caution">
    <text evidence="9">The sequence shown here is derived from an EMBL/GenBank/DDBJ whole genome shotgun (WGS) entry which is preliminary data.</text>
</comment>
<accession>A0A844Q6H0</accession>
<feature type="coiled-coil region" evidence="6">
    <location>
        <begin position="379"/>
        <end position="406"/>
    </location>
</feature>
<dbReference type="PROSITE" id="PS00397">
    <property type="entry name" value="RECOMBINASES_1"/>
    <property type="match status" value="1"/>
</dbReference>
<dbReference type="AlphaFoldDB" id="A0A844Q6H0"/>
<dbReference type="InterPro" id="IPR006119">
    <property type="entry name" value="Resolv_N"/>
</dbReference>
<dbReference type="InterPro" id="IPR036162">
    <property type="entry name" value="Resolvase-like_N_sf"/>
</dbReference>
<protein>
    <submittedName>
        <fullName evidence="9">Recombinase family protein</fullName>
    </submittedName>
</protein>
<dbReference type="PROSITE" id="PS51737">
    <property type="entry name" value="RECOMBINASE_DNA_BIND"/>
    <property type="match status" value="1"/>
</dbReference>
<feature type="domain" description="Resolvase/invertase-type recombinase catalytic" evidence="7">
    <location>
        <begin position="3"/>
        <end position="147"/>
    </location>
</feature>